<dbReference type="Proteomes" id="UP000037035">
    <property type="component" value="Unassembled WGS sequence"/>
</dbReference>
<feature type="compositionally biased region" description="Basic residues" evidence="5">
    <location>
        <begin position="60"/>
        <end position="69"/>
    </location>
</feature>
<keyword evidence="2 4" id="KW-0689">Ribosomal protein</keyword>
<protein>
    <recommendedName>
        <fullName evidence="4">50S ribosomal protein L35</fullName>
    </recommendedName>
</protein>
<dbReference type="FunFam" id="4.10.410.60:FF:000001">
    <property type="entry name" value="50S ribosomal protein L35"/>
    <property type="match status" value="1"/>
</dbReference>
<dbReference type="PANTHER" id="PTHR33343">
    <property type="entry name" value="54S RIBOSOMAL PROTEIN BL35M"/>
    <property type="match status" value="1"/>
</dbReference>
<keyword evidence="3 4" id="KW-0687">Ribonucleoprotein</keyword>
<evidence type="ECO:0000256" key="5">
    <source>
        <dbReference type="SAM" id="MobiDB-lite"/>
    </source>
</evidence>
<dbReference type="VEuPathDB" id="FungiDB:VP01_326g3"/>
<dbReference type="GO" id="GO:0015934">
    <property type="term" value="C:large ribosomal subunit"/>
    <property type="evidence" value="ECO:0007669"/>
    <property type="project" value="TreeGrafter"/>
</dbReference>
<dbReference type="Pfam" id="PF01632">
    <property type="entry name" value="Ribosomal_L35p"/>
    <property type="match status" value="1"/>
</dbReference>
<keyword evidence="7" id="KW-1185">Reference proteome</keyword>
<dbReference type="GO" id="GO:0006412">
    <property type="term" value="P:translation"/>
    <property type="evidence" value="ECO:0007669"/>
    <property type="project" value="InterPro"/>
</dbReference>
<dbReference type="OrthoDB" id="162638at2759"/>
<dbReference type="PANTHER" id="PTHR33343:SF1">
    <property type="entry name" value="LARGE RIBOSOMAL SUBUNIT PROTEIN BL35M"/>
    <property type="match status" value="1"/>
</dbReference>
<reference evidence="6 7" key="1">
    <citation type="submission" date="2015-08" db="EMBL/GenBank/DDBJ databases">
        <title>Next Generation Sequencing and Analysis of the Genome of Puccinia sorghi L Schw, the Causal Agent of Maize Common Rust.</title>
        <authorList>
            <person name="Rochi L."/>
            <person name="Burguener G."/>
            <person name="Darino M."/>
            <person name="Turjanski A."/>
            <person name="Kreff E."/>
            <person name="Dieguez M.J."/>
            <person name="Sacco F."/>
        </authorList>
    </citation>
    <scope>NUCLEOTIDE SEQUENCE [LARGE SCALE GENOMIC DNA]</scope>
    <source>
        <strain evidence="6 7">RO10H11247</strain>
    </source>
</reference>
<feature type="compositionally biased region" description="Polar residues" evidence="5">
    <location>
        <begin position="41"/>
        <end position="55"/>
    </location>
</feature>
<evidence type="ECO:0000256" key="4">
    <source>
        <dbReference type="RuleBase" id="RU000568"/>
    </source>
</evidence>
<evidence type="ECO:0000256" key="2">
    <source>
        <dbReference type="ARBA" id="ARBA00022980"/>
    </source>
</evidence>
<organism evidence="6 7">
    <name type="scientific">Puccinia sorghi</name>
    <dbReference type="NCBI Taxonomy" id="27349"/>
    <lineage>
        <taxon>Eukaryota</taxon>
        <taxon>Fungi</taxon>
        <taxon>Dikarya</taxon>
        <taxon>Basidiomycota</taxon>
        <taxon>Pucciniomycotina</taxon>
        <taxon>Pucciniomycetes</taxon>
        <taxon>Pucciniales</taxon>
        <taxon>Pucciniaceae</taxon>
        <taxon>Puccinia</taxon>
    </lineage>
</organism>
<comment type="similarity">
    <text evidence="1 4">Belongs to the bacterial ribosomal protein bL35 family.</text>
</comment>
<gene>
    <name evidence="6" type="ORF">VP01_326g3</name>
</gene>
<dbReference type="InterPro" id="IPR021137">
    <property type="entry name" value="Ribosomal_bL35-like"/>
</dbReference>
<evidence type="ECO:0000256" key="1">
    <source>
        <dbReference type="ARBA" id="ARBA00006598"/>
    </source>
</evidence>
<dbReference type="Gene3D" id="4.10.410.60">
    <property type="match status" value="1"/>
</dbReference>
<dbReference type="InterPro" id="IPR001706">
    <property type="entry name" value="Ribosomal_bL35"/>
</dbReference>
<evidence type="ECO:0000256" key="3">
    <source>
        <dbReference type="ARBA" id="ARBA00023274"/>
    </source>
</evidence>
<dbReference type="AlphaFoldDB" id="A0A0L6UZT0"/>
<dbReference type="PRINTS" id="PR00064">
    <property type="entry name" value="RIBOSOMALL35"/>
</dbReference>
<dbReference type="SUPFAM" id="SSF143034">
    <property type="entry name" value="L35p-like"/>
    <property type="match status" value="1"/>
</dbReference>
<feature type="region of interest" description="Disordered" evidence="5">
    <location>
        <begin position="41"/>
        <end position="73"/>
    </location>
</feature>
<name>A0A0L6UZT0_9BASI</name>
<dbReference type="STRING" id="27349.A0A0L6UZT0"/>
<evidence type="ECO:0000313" key="7">
    <source>
        <dbReference type="Proteomes" id="UP000037035"/>
    </source>
</evidence>
<sequence>MLLLLRHITHQLRTTVLSPRVHHLINNNNNNQPSVSQILHQNKGFSSGSPSQWKSIGSPKKNRKTRSKLSTHQGAAKRFFVTGRGQFKRATGTQHLMTGMRQNRKRKLKPMIIVNPAHTPLLRKLLPYAGKRAGFRKLDQSETVWWKSRTLQISGDALKQAIHRANTLKKSTTSVAI</sequence>
<dbReference type="EMBL" id="LAVV01008246">
    <property type="protein sequence ID" value="KNZ53340.1"/>
    <property type="molecule type" value="Genomic_DNA"/>
</dbReference>
<dbReference type="GO" id="GO:0003735">
    <property type="term" value="F:structural constituent of ribosome"/>
    <property type="evidence" value="ECO:0007669"/>
    <property type="project" value="InterPro"/>
</dbReference>
<comment type="caution">
    <text evidence="6">The sequence shown here is derived from an EMBL/GenBank/DDBJ whole genome shotgun (WGS) entry which is preliminary data.</text>
</comment>
<dbReference type="InterPro" id="IPR037229">
    <property type="entry name" value="Ribosomal_bL35_sf"/>
</dbReference>
<evidence type="ECO:0000313" key="6">
    <source>
        <dbReference type="EMBL" id="KNZ53340.1"/>
    </source>
</evidence>
<proteinExistence type="inferred from homology"/>
<accession>A0A0L6UZT0</accession>